<evidence type="ECO:0000259" key="7">
    <source>
        <dbReference type="PROSITE" id="PS50908"/>
    </source>
</evidence>
<dbReference type="OrthoDB" id="69641at2759"/>
<feature type="domain" description="RWD" evidence="7">
    <location>
        <begin position="8"/>
        <end position="105"/>
    </location>
</feature>
<dbReference type="InterPro" id="IPR016135">
    <property type="entry name" value="UBQ-conjugating_enzyme/RWD"/>
</dbReference>
<keyword evidence="9" id="KW-1185">Reference proteome</keyword>
<dbReference type="GO" id="GO:0005737">
    <property type="term" value="C:cytoplasm"/>
    <property type="evidence" value="ECO:0007669"/>
    <property type="project" value="UniProtKB-SubCell"/>
</dbReference>
<dbReference type="SUPFAM" id="SSF54211">
    <property type="entry name" value="Ribosomal protein S5 domain 2-like"/>
    <property type="match status" value="1"/>
</dbReference>
<evidence type="ECO:0000256" key="3">
    <source>
        <dbReference type="ARBA" id="ARBA00022490"/>
    </source>
</evidence>
<dbReference type="Gene3D" id="3.10.110.10">
    <property type="entry name" value="Ubiquitin Conjugating Enzyme"/>
    <property type="match status" value="1"/>
</dbReference>
<comment type="similarity">
    <text evidence="2">Belongs to the IMPACT family.</text>
</comment>
<dbReference type="GO" id="GO:0140469">
    <property type="term" value="P:GCN2-mediated signaling"/>
    <property type="evidence" value="ECO:0007669"/>
    <property type="project" value="TreeGrafter"/>
</dbReference>
<evidence type="ECO:0000256" key="6">
    <source>
        <dbReference type="ARBA" id="ARBA00023016"/>
    </source>
</evidence>
<proteinExistence type="inferred from homology"/>
<evidence type="ECO:0000256" key="1">
    <source>
        <dbReference type="ARBA" id="ARBA00004496"/>
    </source>
</evidence>
<dbReference type="Pfam" id="PF05773">
    <property type="entry name" value="RWD"/>
    <property type="match status" value="1"/>
</dbReference>
<evidence type="ECO:0000313" key="9">
    <source>
        <dbReference type="Proteomes" id="UP000236544"/>
    </source>
</evidence>
<keyword evidence="6" id="KW-0346">Stress response</keyword>
<dbReference type="PANTHER" id="PTHR16301:SF25">
    <property type="entry name" value="PROTEIN IMPACT"/>
    <property type="match status" value="1"/>
</dbReference>
<dbReference type="InterPro" id="IPR020568">
    <property type="entry name" value="Ribosomal_Su5_D2-typ_SF"/>
</dbReference>
<dbReference type="InterPro" id="IPR006575">
    <property type="entry name" value="RWD_dom"/>
</dbReference>
<dbReference type="EMBL" id="LN890527">
    <property type="protein sequence ID" value="CUS23362.1"/>
    <property type="molecule type" value="Genomic_DNA"/>
</dbReference>
<comment type="subcellular location">
    <subcellularLocation>
        <location evidence="1">Cytoplasm</location>
    </subcellularLocation>
</comment>
<dbReference type="AlphaFoldDB" id="A0A0P1KU14"/>
<dbReference type="SMART" id="SM00591">
    <property type="entry name" value="RWD"/>
    <property type="match status" value="1"/>
</dbReference>
<reference evidence="9" key="1">
    <citation type="submission" date="2015-10" db="EMBL/GenBank/DDBJ databases">
        <authorList>
            <person name="Devillers H."/>
        </authorList>
    </citation>
    <scope>NUCLEOTIDE SEQUENCE [LARGE SCALE GENOMIC DNA]</scope>
</reference>
<evidence type="ECO:0000256" key="4">
    <source>
        <dbReference type="ARBA" id="ARBA00022491"/>
    </source>
</evidence>
<keyword evidence="5" id="KW-0810">Translation regulation</keyword>
<name>A0A0P1KU14_9SACH</name>
<dbReference type="InterPro" id="IPR023582">
    <property type="entry name" value="Impact"/>
</dbReference>
<dbReference type="InterPro" id="IPR001498">
    <property type="entry name" value="Impact_N"/>
</dbReference>
<evidence type="ECO:0000256" key="2">
    <source>
        <dbReference type="ARBA" id="ARBA00007665"/>
    </source>
</evidence>
<dbReference type="InterPro" id="IPR036956">
    <property type="entry name" value="Impact_N_sf"/>
</dbReference>
<gene>
    <name evidence="8" type="ORF">LAQU0_S09e03048g</name>
</gene>
<organism evidence="8 9">
    <name type="scientific">Lachancea quebecensis</name>
    <dbReference type="NCBI Taxonomy" id="1654605"/>
    <lineage>
        <taxon>Eukaryota</taxon>
        <taxon>Fungi</taxon>
        <taxon>Dikarya</taxon>
        <taxon>Ascomycota</taxon>
        <taxon>Saccharomycotina</taxon>
        <taxon>Saccharomycetes</taxon>
        <taxon>Saccharomycetales</taxon>
        <taxon>Saccharomycetaceae</taxon>
        <taxon>Lachancea</taxon>
    </lineage>
</organism>
<dbReference type="Gene3D" id="3.30.230.30">
    <property type="entry name" value="Impact, N-terminal domain"/>
    <property type="match status" value="1"/>
</dbReference>
<evidence type="ECO:0000313" key="8">
    <source>
        <dbReference type="EMBL" id="CUS23362.1"/>
    </source>
</evidence>
<dbReference type="Proteomes" id="UP000236544">
    <property type="component" value="Unassembled WGS sequence"/>
</dbReference>
<dbReference type="Pfam" id="PF01205">
    <property type="entry name" value="Impact_N"/>
    <property type="match status" value="1"/>
</dbReference>
<keyword evidence="3" id="KW-0963">Cytoplasm</keyword>
<dbReference type="GO" id="GO:0006446">
    <property type="term" value="P:regulation of translational initiation"/>
    <property type="evidence" value="ECO:0007669"/>
    <property type="project" value="TreeGrafter"/>
</dbReference>
<dbReference type="SUPFAM" id="SSF54495">
    <property type="entry name" value="UBC-like"/>
    <property type="match status" value="1"/>
</dbReference>
<keyword evidence="4" id="KW-0678">Repressor</keyword>
<dbReference type="CDD" id="cd23822">
    <property type="entry name" value="RWD_ScYIH1-like"/>
    <property type="match status" value="1"/>
</dbReference>
<dbReference type="PANTHER" id="PTHR16301">
    <property type="entry name" value="IMPACT-RELATED"/>
    <property type="match status" value="1"/>
</dbReference>
<protein>
    <submittedName>
        <fullName evidence="8">LAQU0S09e03048g1_1</fullName>
    </submittedName>
</protein>
<sequence>MSQEELQQELEAIDAIYPDFMERLSETQCVIKIPEHEAISVHLSFPTGYPTQSAPQVLQVNGAHDPKTLRDQFEGVMEDIWKQDVCIFDFLTEVAEACLQLSDQDLLLSESDAQADAALQQQLESLQLEVSAAALDVTWFQSDPIVDRGSTFIAFAAHASSEEDACLKLDQLRMDPKIKKCQHVMTAWRIRGEGSVTYQDCEDDGETAAGGRLLHLLTLMDAWDVVVGVARWFTGTHIGPDRFKHINSTAREAVLRGSFADASKAGKKKK</sequence>
<accession>A0A0P1KU14</accession>
<evidence type="ECO:0000256" key="5">
    <source>
        <dbReference type="ARBA" id="ARBA00022845"/>
    </source>
</evidence>
<dbReference type="PROSITE" id="PS50908">
    <property type="entry name" value="RWD"/>
    <property type="match status" value="1"/>
</dbReference>